<dbReference type="NCBIfam" id="TIGR00350">
    <property type="entry name" value="lytR_cpsA_psr"/>
    <property type="match status" value="1"/>
</dbReference>
<reference evidence="4 5" key="1">
    <citation type="submission" date="2017-09" db="EMBL/GenBank/DDBJ databases">
        <title>Depth-based differentiation of microbial function through sediment-hosted aquifers and enrichment of novel symbionts in the deep terrestrial subsurface.</title>
        <authorList>
            <person name="Probst A.J."/>
            <person name="Ladd B."/>
            <person name="Jarett J.K."/>
            <person name="Geller-Mcgrath D.E."/>
            <person name="Sieber C.M."/>
            <person name="Emerson J.B."/>
            <person name="Anantharaman K."/>
            <person name="Thomas B.C."/>
            <person name="Malmstrom R."/>
            <person name="Stieglmeier M."/>
            <person name="Klingl A."/>
            <person name="Woyke T."/>
            <person name="Ryan C.M."/>
            <person name="Banfield J.F."/>
        </authorList>
    </citation>
    <scope>NUCLEOTIDE SEQUENCE [LARGE SCALE GENOMIC DNA]</scope>
    <source>
        <strain evidence="4">CG22_combo_CG10-13_8_21_14_all_39_10</strain>
    </source>
</reference>
<accession>A0A2H0BJI3</accession>
<sequence length="290" mass="32080">MHKRYFIILLGVILSVFVGLSLFFWKTANSKIISQGGRVNVLILGKSGTGHAGADLTDTMMLVSISLEKKSVNLISIPRDIWIPEIRAKINSAYYWGRQKPEFGGGLSFAKKNIETITGLPVNYALVLDFSSFKDIINALGGVNVDVANSFTDNLYPIAGKENDLCDGGKELKCRYETIRFEKGVNFMDGTTALKFVRSRNGDNNENTDIAREMRQQKVISAIKNKILSYQTLLNPVKLIRFWKVASSSIETDLDFSSIAVLGKRFLIAGENVHSLAIPDGILISPPKSQ</sequence>
<organism evidence="4 5">
    <name type="scientific">Candidatus Woesebacteria bacterium CG22_combo_CG10-13_8_21_14_all_39_10</name>
    <dbReference type="NCBI Taxonomy" id="1975059"/>
    <lineage>
        <taxon>Bacteria</taxon>
        <taxon>Candidatus Woeseibacteriota</taxon>
    </lineage>
</organism>
<dbReference type="AlphaFoldDB" id="A0A2H0BJI3"/>
<feature type="non-terminal residue" evidence="4">
    <location>
        <position position="290"/>
    </location>
</feature>
<proteinExistence type="inferred from homology"/>
<evidence type="ECO:0000259" key="3">
    <source>
        <dbReference type="Pfam" id="PF03816"/>
    </source>
</evidence>
<comment type="caution">
    <text evidence="4">The sequence shown here is derived from an EMBL/GenBank/DDBJ whole genome shotgun (WGS) entry which is preliminary data.</text>
</comment>
<dbReference type="Gene3D" id="3.40.630.190">
    <property type="entry name" value="LCP protein"/>
    <property type="match status" value="1"/>
</dbReference>
<dbReference type="InterPro" id="IPR004474">
    <property type="entry name" value="LytR_CpsA_psr"/>
</dbReference>
<keyword evidence="2" id="KW-0812">Transmembrane</keyword>
<evidence type="ECO:0000256" key="2">
    <source>
        <dbReference type="SAM" id="Phobius"/>
    </source>
</evidence>
<dbReference type="EMBL" id="PCSW01000025">
    <property type="protein sequence ID" value="PIP57856.1"/>
    <property type="molecule type" value="Genomic_DNA"/>
</dbReference>
<dbReference type="Proteomes" id="UP000229847">
    <property type="component" value="Unassembled WGS sequence"/>
</dbReference>
<evidence type="ECO:0000313" key="5">
    <source>
        <dbReference type="Proteomes" id="UP000229847"/>
    </source>
</evidence>
<dbReference type="Pfam" id="PF03816">
    <property type="entry name" value="LytR_cpsA_psr"/>
    <property type="match status" value="1"/>
</dbReference>
<feature type="domain" description="Cell envelope-related transcriptional attenuator" evidence="3">
    <location>
        <begin position="57"/>
        <end position="228"/>
    </location>
</feature>
<evidence type="ECO:0000256" key="1">
    <source>
        <dbReference type="ARBA" id="ARBA00006068"/>
    </source>
</evidence>
<protein>
    <recommendedName>
        <fullName evidence="3">Cell envelope-related transcriptional attenuator domain-containing protein</fullName>
    </recommendedName>
</protein>
<keyword evidence="2" id="KW-0472">Membrane</keyword>
<dbReference type="InterPro" id="IPR050922">
    <property type="entry name" value="LytR/CpsA/Psr_CW_biosynth"/>
</dbReference>
<comment type="similarity">
    <text evidence="1">Belongs to the LytR/CpsA/Psr (LCP) family.</text>
</comment>
<gene>
    <name evidence="4" type="ORF">COX03_00825</name>
</gene>
<name>A0A2H0BJI3_9BACT</name>
<keyword evidence="2" id="KW-1133">Transmembrane helix</keyword>
<dbReference type="PANTHER" id="PTHR33392">
    <property type="entry name" value="POLYISOPRENYL-TEICHOIC ACID--PEPTIDOGLYCAN TEICHOIC ACID TRANSFERASE TAGU"/>
    <property type="match status" value="1"/>
</dbReference>
<feature type="transmembrane region" description="Helical" evidence="2">
    <location>
        <begin position="6"/>
        <end position="25"/>
    </location>
</feature>
<dbReference type="PANTHER" id="PTHR33392:SF6">
    <property type="entry name" value="POLYISOPRENYL-TEICHOIC ACID--PEPTIDOGLYCAN TEICHOIC ACID TRANSFERASE TAGU"/>
    <property type="match status" value="1"/>
</dbReference>
<evidence type="ECO:0000313" key="4">
    <source>
        <dbReference type="EMBL" id="PIP57856.1"/>
    </source>
</evidence>